<feature type="non-terminal residue" evidence="1">
    <location>
        <position position="76"/>
    </location>
</feature>
<dbReference type="AlphaFoldDB" id="A0AAW4UNE4"/>
<dbReference type="SUPFAM" id="SSF56784">
    <property type="entry name" value="HAD-like"/>
    <property type="match status" value="1"/>
</dbReference>
<gene>
    <name evidence="1" type="ORF">LIZ82_17170</name>
</gene>
<dbReference type="InterPro" id="IPR023214">
    <property type="entry name" value="HAD_sf"/>
</dbReference>
<organism evidence="1 2">
    <name type="scientific">Agathobacter rectalis</name>
    <dbReference type="NCBI Taxonomy" id="39491"/>
    <lineage>
        <taxon>Bacteria</taxon>
        <taxon>Bacillati</taxon>
        <taxon>Bacillota</taxon>
        <taxon>Clostridia</taxon>
        <taxon>Lachnospirales</taxon>
        <taxon>Lachnospiraceae</taxon>
        <taxon>Agathobacter</taxon>
    </lineage>
</organism>
<dbReference type="EMBL" id="JAJCJQ010000192">
    <property type="protein sequence ID" value="MCB6962588.1"/>
    <property type="molecule type" value="Genomic_DNA"/>
</dbReference>
<dbReference type="Proteomes" id="UP001197741">
    <property type="component" value="Unassembled WGS sequence"/>
</dbReference>
<accession>A0AAW4UNE4</accession>
<name>A0AAW4UNE4_9FIRM</name>
<sequence>SIEIDKGLALRRIANERGWDLTNFISIGNFPSDIHLFDETGFNIVIENNKNLKNIKNIKNIQIISNDNISTLLDRV</sequence>
<comment type="caution">
    <text evidence="1">The sequence shown here is derived from an EMBL/GenBank/DDBJ whole genome shotgun (WGS) entry which is preliminary data.</text>
</comment>
<evidence type="ECO:0000313" key="1">
    <source>
        <dbReference type="EMBL" id="MCB6962588.1"/>
    </source>
</evidence>
<dbReference type="Pfam" id="PF08282">
    <property type="entry name" value="Hydrolase_3"/>
    <property type="match status" value="1"/>
</dbReference>
<dbReference type="Gene3D" id="3.40.50.1000">
    <property type="entry name" value="HAD superfamily/HAD-like"/>
    <property type="match status" value="1"/>
</dbReference>
<feature type="non-terminal residue" evidence="1">
    <location>
        <position position="1"/>
    </location>
</feature>
<reference evidence="1" key="1">
    <citation type="submission" date="2021-10" db="EMBL/GenBank/DDBJ databases">
        <title>Collection of gut derived symbiotic bacterial strains cultured from healthy donors.</title>
        <authorList>
            <person name="Lin H."/>
            <person name="Littmann E."/>
            <person name="Kohout C."/>
            <person name="Pamer E.G."/>
        </authorList>
    </citation>
    <scope>NUCLEOTIDE SEQUENCE</scope>
    <source>
        <strain evidence="1">DFI.7.28A</strain>
    </source>
</reference>
<dbReference type="InterPro" id="IPR036412">
    <property type="entry name" value="HAD-like_sf"/>
</dbReference>
<keyword evidence="1" id="KW-0378">Hydrolase</keyword>
<dbReference type="GO" id="GO:0016787">
    <property type="term" value="F:hydrolase activity"/>
    <property type="evidence" value="ECO:0007669"/>
    <property type="project" value="UniProtKB-KW"/>
</dbReference>
<dbReference type="RefSeq" id="WP_306783596.1">
    <property type="nucleotide sequence ID" value="NZ_JAJCJQ010000192.1"/>
</dbReference>
<evidence type="ECO:0000313" key="2">
    <source>
        <dbReference type="Proteomes" id="UP001197741"/>
    </source>
</evidence>
<protein>
    <submittedName>
        <fullName evidence="1">HAD hydrolase family protein</fullName>
    </submittedName>
</protein>
<proteinExistence type="predicted"/>